<keyword evidence="2" id="KW-0472">Membrane</keyword>
<feature type="compositionally biased region" description="Low complexity" evidence="1">
    <location>
        <begin position="20"/>
        <end position="37"/>
    </location>
</feature>
<feature type="compositionally biased region" description="Polar residues" evidence="1">
    <location>
        <begin position="228"/>
        <end position="244"/>
    </location>
</feature>
<evidence type="ECO:0000313" key="3">
    <source>
        <dbReference type="EMBL" id="MCZ0730878.1"/>
    </source>
</evidence>
<dbReference type="Proteomes" id="UP001084650">
    <property type="component" value="Unassembled WGS sequence"/>
</dbReference>
<protein>
    <submittedName>
        <fullName evidence="3">Uncharacterized protein</fullName>
    </submittedName>
</protein>
<keyword evidence="2" id="KW-1133">Transmembrane helix</keyword>
<feature type="region of interest" description="Disordered" evidence="1">
    <location>
        <begin position="221"/>
        <end position="244"/>
    </location>
</feature>
<feature type="region of interest" description="Disordered" evidence="1">
    <location>
        <begin position="15"/>
        <end position="39"/>
    </location>
</feature>
<accession>A0ABT4HLM0</accession>
<name>A0ABT4HLM0_MYCIR</name>
<keyword evidence="2" id="KW-0812">Transmembrane</keyword>
<reference evidence="3" key="1">
    <citation type="submission" date="2022-12" db="EMBL/GenBank/DDBJ databases">
        <title>Whole genome sequence of Mycolicibacterium iranicum strain SBH312.</title>
        <authorList>
            <person name="Jani J."/>
            <person name="Arifin Mustapha Z."/>
            <person name="Ahmed K."/>
            <person name="Kai Ling C."/>
        </authorList>
    </citation>
    <scope>NUCLEOTIDE SEQUENCE</scope>
    <source>
        <strain evidence="3">SBH312</strain>
    </source>
</reference>
<proteinExistence type="predicted"/>
<dbReference type="EMBL" id="JAPQYE010000012">
    <property type="protein sequence ID" value="MCZ0730878.1"/>
    <property type="molecule type" value="Genomic_DNA"/>
</dbReference>
<dbReference type="RefSeq" id="WP_268787306.1">
    <property type="nucleotide sequence ID" value="NZ_JAPQYE010000012.1"/>
</dbReference>
<keyword evidence="4" id="KW-1185">Reference proteome</keyword>
<sequence length="244" mass="25331">MVSDANVMNQDKDPLAVGDASAASPPQATPAATPTRSWSMPTISRNQVDEFGRAVARAVAGLGATLAETARYGARVAAAMWRAIGAVPVALRVLVVLALLVLLGVVGSIALSGTAGLMCAIVVVPVSSVAVGALGHRWFTRNGAERPAVQPHSAEPSELQRSIVYVDTKLTLALNSFGTERHQQAVIALFQAKTATELALGTEHGAAEHIDEPVSVDDYGLRPRIQPGQISKSLTPESASRAAS</sequence>
<comment type="caution">
    <text evidence="3">The sequence shown here is derived from an EMBL/GenBank/DDBJ whole genome shotgun (WGS) entry which is preliminary data.</text>
</comment>
<evidence type="ECO:0000313" key="4">
    <source>
        <dbReference type="Proteomes" id="UP001084650"/>
    </source>
</evidence>
<feature type="transmembrane region" description="Helical" evidence="2">
    <location>
        <begin position="89"/>
        <end position="109"/>
    </location>
</feature>
<evidence type="ECO:0000256" key="1">
    <source>
        <dbReference type="SAM" id="MobiDB-lite"/>
    </source>
</evidence>
<evidence type="ECO:0000256" key="2">
    <source>
        <dbReference type="SAM" id="Phobius"/>
    </source>
</evidence>
<feature type="transmembrane region" description="Helical" evidence="2">
    <location>
        <begin position="115"/>
        <end position="136"/>
    </location>
</feature>
<organism evidence="3 4">
    <name type="scientific">Mycolicibacterium iranicum</name>
    <name type="common">Mycobacterium iranicum</name>
    <dbReference type="NCBI Taxonomy" id="912594"/>
    <lineage>
        <taxon>Bacteria</taxon>
        <taxon>Bacillati</taxon>
        <taxon>Actinomycetota</taxon>
        <taxon>Actinomycetes</taxon>
        <taxon>Mycobacteriales</taxon>
        <taxon>Mycobacteriaceae</taxon>
        <taxon>Mycolicibacterium</taxon>
    </lineage>
</organism>
<gene>
    <name evidence="3" type="ORF">OY187_22755</name>
</gene>